<keyword evidence="1" id="KW-0175">Coiled coil</keyword>
<proteinExistence type="predicted"/>
<protein>
    <submittedName>
        <fullName evidence="2">Uncharacterized protein</fullName>
    </submittedName>
</protein>
<organism evidence="2 3">
    <name type="scientific">Hepatospora eriocheir</name>
    <dbReference type="NCBI Taxonomy" id="1081669"/>
    <lineage>
        <taxon>Eukaryota</taxon>
        <taxon>Fungi</taxon>
        <taxon>Fungi incertae sedis</taxon>
        <taxon>Microsporidia</taxon>
        <taxon>Hepatosporidae</taxon>
        <taxon>Hepatospora</taxon>
    </lineage>
</organism>
<dbReference type="Proteomes" id="UP000192501">
    <property type="component" value="Unassembled WGS sequence"/>
</dbReference>
<evidence type="ECO:0000313" key="3">
    <source>
        <dbReference type="Proteomes" id="UP000192501"/>
    </source>
</evidence>
<gene>
    <name evidence="2" type="ORF">A0H76_191</name>
</gene>
<dbReference type="VEuPathDB" id="MicrosporidiaDB:A0H76_191"/>
<evidence type="ECO:0000256" key="1">
    <source>
        <dbReference type="SAM" id="Coils"/>
    </source>
</evidence>
<dbReference type="VEuPathDB" id="MicrosporidiaDB:HERIO_1615"/>
<name>A0A1X0QJ36_9MICR</name>
<evidence type="ECO:0000313" key="2">
    <source>
        <dbReference type="EMBL" id="ORD99780.1"/>
    </source>
</evidence>
<accession>A0A1X0QJ36</accession>
<comment type="caution">
    <text evidence="2">The sequence shown here is derived from an EMBL/GenBank/DDBJ whole genome shotgun (WGS) entry which is preliminary data.</text>
</comment>
<dbReference type="EMBL" id="LTAI01000113">
    <property type="protein sequence ID" value="ORD99780.1"/>
    <property type="molecule type" value="Genomic_DNA"/>
</dbReference>
<feature type="coiled-coil region" evidence="1">
    <location>
        <begin position="12"/>
        <end position="90"/>
    </location>
</feature>
<dbReference type="AlphaFoldDB" id="A0A1X0QJ36"/>
<reference evidence="2 3" key="1">
    <citation type="journal article" date="2017" name="Environ. Microbiol.">
        <title>Decay of the glycolytic pathway and adaptation to intranuclear parasitism within Enterocytozoonidae microsporidia.</title>
        <authorList>
            <person name="Wiredu Boakye D."/>
            <person name="Jaroenlak P."/>
            <person name="Prachumwat A."/>
            <person name="Williams T.A."/>
            <person name="Bateman K.S."/>
            <person name="Itsathitphaisarn O."/>
            <person name="Sritunyalucksana K."/>
            <person name="Paszkiewicz K.H."/>
            <person name="Moore K.A."/>
            <person name="Stentiford G.D."/>
            <person name="Williams B.A."/>
        </authorList>
    </citation>
    <scope>NUCLEOTIDE SEQUENCE [LARGE SCALE GENOMIC DNA]</scope>
    <source>
        <strain evidence="3">canceri</strain>
    </source>
</reference>
<sequence length="142" mass="16953">MGTDKRVLDKILRKKKEIYNDIRNKINKTENKANKLLQKTTGNNLKELKVKSSQCLKEMDRNIEKKKKVIKRIRRSIDKVNKLYEKLNNSSVVDEMKEFKENFAADLNKKIEKINKFKSEQDAFYKKEFNKLNKEADKILKD</sequence>